<dbReference type="Proteomes" id="UP000789366">
    <property type="component" value="Unassembled WGS sequence"/>
</dbReference>
<evidence type="ECO:0000313" key="1">
    <source>
        <dbReference type="EMBL" id="CAG8797772.1"/>
    </source>
</evidence>
<organism evidence="1 2">
    <name type="scientific">Cetraspora pellucida</name>
    <dbReference type="NCBI Taxonomy" id="1433469"/>
    <lineage>
        <taxon>Eukaryota</taxon>
        <taxon>Fungi</taxon>
        <taxon>Fungi incertae sedis</taxon>
        <taxon>Mucoromycota</taxon>
        <taxon>Glomeromycotina</taxon>
        <taxon>Glomeromycetes</taxon>
        <taxon>Diversisporales</taxon>
        <taxon>Gigasporaceae</taxon>
        <taxon>Cetraspora</taxon>
    </lineage>
</organism>
<evidence type="ECO:0000313" key="2">
    <source>
        <dbReference type="Proteomes" id="UP000789366"/>
    </source>
</evidence>
<name>A0ACA9RK04_9GLOM</name>
<dbReference type="EMBL" id="CAJVPW010076213">
    <property type="protein sequence ID" value="CAG8797772.1"/>
    <property type="molecule type" value="Genomic_DNA"/>
</dbReference>
<accession>A0ACA9RK04</accession>
<proteinExistence type="predicted"/>
<keyword evidence="2" id="KW-1185">Reference proteome</keyword>
<feature type="non-terminal residue" evidence="1">
    <location>
        <position position="1"/>
    </location>
</feature>
<reference evidence="1" key="1">
    <citation type="submission" date="2021-06" db="EMBL/GenBank/DDBJ databases">
        <authorList>
            <person name="Kallberg Y."/>
            <person name="Tangrot J."/>
            <person name="Rosling A."/>
        </authorList>
    </citation>
    <scope>NUCLEOTIDE SEQUENCE</scope>
    <source>
        <strain evidence="1">28 12/20/2015</strain>
    </source>
</reference>
<comment type="caution">
    <text evidence="1">The sequence shown here is derived from an EMBL/GenBank/DDBJ whole genome shotgun (WGS) entry which is preliminary data.</text>
</comment>
<gene>
    <name evidence="1" type="ORF">SPELUC_LOCUS17785</name>
</gene>
<sequence>FQRLESISELIDVVQVIVYVYNASGDLVQRDNAANQFKNLYLKQQENQRKQPGLDIIYISK</sequence>
<protein>
    <submittedName>
        <fullName evidence="1">13891_t:CDS:1</fullName>
    </submittedName>
</protein>